<evidence type="ECO:0000313" key="3">
    <source>
        <dbReference type="Proteomes" id="UP000595001"/>
    </source>
</evidence>
<feature type="compositionally biased region" description="Low complexity" evidence="1">
    <location>
        <begin position="57"/>
        <end position="75"/>
    </location>
</feature>
<dbReference type="InterPro" id="IPR012334">
    <property type="entry name" value="Pectin_lyas_fold"/>
</dbReference>
<protein>
    <submittedName>
        <fullName evidence="2">Uncharacterized protein</fullName>
    </submittedName>
</protein>
<dbReference type="AlphaFoldDB" id="A0A7U3WTA2"/>
<reference evidence="2 3" key="1">
    <citation type="submission" date="2020-12" db="EMBL/GenBank/DDBJ databases">
        <title>Halosimplex halophilum sp. nov. and Halosimplex salinum sp. nov., two new members of the genus Halosimplex.</title>
        <authorList>
            <person name="Cui H.L."/>
        </authorList>
    </citation>
    <scope>NUCLEOTIDE SEQUENCE [LARGE SCALE GENOMIC DNA]</scope>
    <source>
        <strain evidence="2 3">YGH94</strain>
    </source>
</reference>
<feature type="region of interest" description="Disordered" evidence="1">
    <location>
        <begin position="34"/>
        <end position="75"/>
    </location>
</feature>
<organism evidence="2 3">
    <name type="scientific">Halosimplex litoreum</name>
    <dbReference type="NCBI Taxonomy" id="1198301"/>
    <lineage>
        <taxon>Archaea</taxon>
        <taxon>Methanobacteriati</taxon>
        <taxon>Methanobacteriota</taxon>
        <taxon>Stenosarchaea group</taxon>
        <taxon>Halobacteria</taxon>
        <taxon>Halobacteriales</taxon>
        <taxon>Haloarculaceae</taxon>
        <taxon>Halosimplex</taxon>
    </lineage>
</organism>
<name>A0A7U3WTA2_9EURY</name>
<dbReference type="EMBL" id="CP065856">
    <property type="protein sequence ID" value="QPV65166.1"/>
    <property type="molecule type" value="Genomic_DNA"/>
</dbReference>
<proteinExistence type="predicted"/>
<evidence type="ECO:0000313" key="2">
    <source>
        <dbReference type="EMBL" id="QPV65166.1"/>
    </source>
</evidence>
<sequence>MSVSPNDEHEGRGRARIGRRSYLALAAAVSVAGCSMLGGDGEPTDERREPTDDGESTATATEAAQTVTATPHTGTDAVGAAAAGDVVAVAADRDYVRISTADSATPVQDGFDLVAEQGGGHVYLPPGTTRNEGALRPHRNTGLYGFGTNVSALRITGAGSDGIRFDRDRRAHWVELDGFELRGPGADSPTGVAIHYVDNGTEPVSDPSDLRVGHLYCRQWHDSVYRVDEGVGPFQCRLEYLRADDCDAGDARALVDWRSTYGPANWFGTIVSYPNDSVSGQNTDVLSQRGGELTVGDISVGGTAGRMVDKRAGRLRVGRLHYEPEAQPSVPDSLVRVAGVGQTHVDDVIVDAGRVETVYELGDGAGDAVLYRPTADRGEVTGPIVRVTGRLHPQRRSWYFGSADEVTVETSTRTGSLRVMDEAGRGLG</sequence>
<evidence type="ECO:0000256" key="1">
    <source>
        <dbReference type="SAM" id="MobiDB-lite"/>
    </source>
</evidence>
<dbReference type="SUPFAM" id="SSF51126">
    <property type="entry name" value="Pectin lyase-like"/>
    <property type="match status" value="1"/>
</dbReference>
<dbReference type="Proteomes" id="UP000595001">
    <property type="component" value="Chromosome"/>
</dbReference>
<dbReference type="Gene3D" id="2.160.20.10">
    <property type="entry name" value="Single-stranded right-handed beta-helix, Pectin lyase-like"/>
    <property type="match status" value="1"/>
</dbReference>
<gene>
    <name evidence="2" type="ORF">I7X12_19335</name>
</gene>
<keyword evidence="3" id="KW-1185">Reference proteome</keyword>
<accession>A0A7U3WTA2</accession>
<dbReference type="KEGG" id="hlt:I7X12_19335"/>
<dbReference type="InterPro" id="IPR011050">
    <property type="entry name" value="Pectin_lyase_fold/virulence"/>
</dbReference>
<dbReference type="OrthoDB" id="322545at2157"/>